<dbReference type="EMBL" id="CAAALY010000921">
    <property type="protein sequence ID" value="VEL07053.1"/>
    <property type="molecule type" value="Genomic_DNA"/>
</dbReference>
<gene>
    <name evidence="1" type="ORF">PXEA_LOCUS493</name>
</gene>
<reference evidence="1" key="1">
    <citation type="submission" date="2018-11" db="EMBL/GenBank/DDBJ databases">
        <authorList>
            <consortium name="Pathogen Informatics"/>
        </authorList>
    </citation>
    <scope>NUCLEOTIDE SEQUENCE</scope>
</reference>
<name>A0A3S5CB87_9PLAT</name>
<protein>
    <submittedName>
        <fullName evidence="1">Uncharacterized protein</fullName>
    </submittedName>
</protein>
<dbReference type="Proteomes" id="UP000784294">
    <property type="component" value="Unassembled WGS sequence"/>
</dbReference>
<keyword evidence="2" id="KW-1185">Reference proteome</keyword>
<proteinExistence type="predicted"/>
<accession>A0A3S5CB87</accession>
<evidence type="ECO:0000313" key="1">
    <source>
        <dbReference type="EMBL" id="VEL07053.1"/>
    </source>
</evidence>
<evidence type="ECO:0000313" key="2">
    <source>
        <dbReference type="Proteomes" id="UP000784294"/>
    </source>
</evidence>
<organism evidence="1 2">
    <name type="scientific">Protopolystoma xenopodis</name>
    <dbReference type="NCBI Taxonomy" id="117903"/>
    <lineage>
        <taxon>Eukaryota</taxon>
        <taxon>Metazoa</taxon>
        <taxon>Spiralia</taxon>
        <taxon>Lophotrochozoa</taxon>
        <taxon>Platyhelminthes</taxon>
        <taxon>Monogenea</taxon>
        <taxon>Polyopisthocotylea</taxon>
        <taxon>Polystomatidea</taxon>
        <taxon>Polystomatidae</taxon>
        <taxon>Protopolystoma</taxon>
    </lineage>
</organism>
<comment type="caution">
    <text evidence="1">The sequence shown here is derived from an EMBL/GenBank/DDBJ whole genome shotgun (WGS) entry which is preliminary data.</text>
</comment>
<sequence length="156" mass="17787">MVSRFESSLQKLIAAVKFHRKQHLHLALKLQTASQHQQEQTVQLSQESQEYSSQHYAPADQIYLCRDISTVTEVSMNEKVNGDAEGANLVAPYSPEIDRSKYSKEAELHTINPSRLKMGSKEWEKLSLERGSDLCPATLKNPWRTFTCHAMGNIRE</sequence>
<dbReference type="AlphaFoldDB" id="A0A3S5CB87"/>